<evidence type="ECO:0000256" key="1">
    <source>
        <dbReference type="SAM" id="MobiDB-lite"/>
    </source>
</evidence>
<dbReference type="OrthoDB" id="377083at2759"/>
<feature type="compositionally biased region" description="Polar residues" evidence="1">
    <location>
        <begin position="47"/>
        <end position="59"/>
    </location>
</feature>
<feature type="compositionally biased region" description="Basic residues" evidence="1">
    <location>
        <begin position="32"/>
        <end position="44"/>
    </location>
</feature>
<dbReference type="HOGENOM" id="CLU_1939668_0_0_1"/>
<dbReference type="InParanoid" id="C4JG66"/>
<dbReference type="Proteomes" id="UP000002058">
    <property type="component" value="Unassembled WGS sequence"/>
</dbReference>
<organism evidence="2 3">
    <name type="scientific">Uncinocarpus reesii (strain UAMH 1704)</name>
    <dbReference type="NCBI Taxonomy" id="336963"/>
    <lineage>
        <taxon>Eukaryota</taxon>
        <taxon>Fungi</taxon>
        <taxon>Dikarya</taxon>
        <taxon>Ascomycota</taxon>
        <taxon>Pezizomycotina</taxon>
        <taxon>Eurotiomycetes</taxon>
        <taxon>Eurotiomycetidae</taxon>
        <taxon>Onygenales</taxon>
        <taxon>Onygenaceae</taxon>
        <taxon>Uncinocarpus</taxon>
    </lineage>
</organism>
<feature type="region of interest" description="Disordered" evidence="1">
    <location>
        <begin position="1"/>
        <end position="130"/>
    </location>
</feature>
<reference evidence="3" key="1">
    <citation type="journal article" date="2009" name="Genome Res.">
        <title>Comparative genomic analyses of the human fungal pathogens Coccidioides and their relatives.</title>
        <authorList>
            <person name="Sharpton T.J."/>
            <person name="Stajich J.E."/>
            <person name="Rounsley S.D."/>
            <person name="Gardner M.J."/>
            <person name="Wortman J.R."/>
            <person name="Jordar V.S."/>
            <person name="Maiti R."/>
            <person name="Kodira C.D."/>
            <person name="Neafsey D.E."/>
            <person name="Zeng Q."/>
            <person name="Hung C.-Y."/>
            <person name="McMahan C."/>
            <person name="Muszewska A."/>
            <person name="Grynberg M."/>
            <person name="Mandel M.A."/>
            <person name="Kellner E.M."/>
            <person name="Barker B.M."/>
            <person name="Galgiani J.N."/>
            <person name="Orbach M.J."/>
            <person name="Kirkland T.N."/>
            <person name="Cole G.T."/>
            <person name="Henn M.R."/>
            <person name="Birren B.W."/>
            <person name="Taylor J.W."/>
        </authorList>
    </citation>
    <scope>NUCLEOTIDE SEQUENCE [LARGE SCALE GENOMIC DNA]</scope>
    <source>
        <strain evidence="3">UAMH 1704</strain>
    </source>
</reference>
<dbReference type="EMBL" id="CH476615">
    <property type="protein sequence ID" value="EEP77615.1"/>
    <property type="molecule type" value="Genomic_DNA"/>
</dbReference>
<keyword evidence="3" id="KW-1185">Reference proteome</keyword>
<dbReference type="GeneID" id="8443152"/>
<accession>C4JG66</accession>
<dbReference type="STRING" id="336963.C4JG66"/>
<protein>
    <submittedName>
        <fullName evidence="2">Uncharacterized protein</fullName>
    </submittedName>
</protein>
<dbReference type="AlphaFoldDB" id="C4JG66"/>
<gene>
    <name evidence="2" type="ORF">UREG_02464</name>
</gene>
<dbReference type="VEuPathDB" id="FungiDB:UREG_02464"/>
<name>C4JG66_UNCRE</name>
<dbReference type="RefSeq" id="XP_002542948.1">
    <property type="nucleotide sequence ID" value="XM_002542902.1"/>
</dbReference>
<evidence type="ECO:0000313" key="3">
    <source>
        <dbReference type="Proteomes" id="UP000002058"/>
    </source>
</evidence>
<proteinExistence type="predicted"/>
<evidence type="ECO:0000313" key="2">
    <source>
        <dbReference type="EMBL" id="EEP77615.1"/>
    </source>
</evidence>
<dbReference type="KEGG" id="ure:UREG_02464"/>
<sequence>MASKDTDGTIDEDVARHSSHIQIVARNQSFRRLSRSPHPYRRRRTEQQLGSETASSEYSSRWVRSRKASSDSGTDADDEGNGILKGLPAPLPKRDTLTPGEDEDSGVSERLKGRGKGRRRRSESSGRSSS</sequence>